<proteinExistence type="predicted"/>
<dbReference type="OrthoDB" id="5563019at2759"/>
<reference evidence="2 3" key="1">
    <citation type="journal article" date="2018" name="MBio">
        <title>Comparative Genomics Reveals the Core Gene Toolbox for the Fungus-Insect Symbiosis.</title>
        <authorList>
            <person name="Wang Y."/>
            <person name="Stata M."/>
            <person name="Wang W."/>
            <person name="Stajich J.E."/>
            <person name="White M.M."/>
            <person name="Moncalvo J.M."/>
        </authorList>
    </citation>
    <scope>NUCLEOTIDE SEQUENCE [LARGE SCALE GENOMIC DNA]</scope>
    <source>
        <strain evidence="2 3">SC-DP-2</strain>
    </source>
</reference>
<feature type="chain" id="PRO_5015531772" evidence="1">
    <location>
        <begin position="20"/>
        <end position="416"/>
    </location>
</feature>
<keyword evidence="3" id="KW-1185">Reference proteome</keyword>
<name>A0A2T9XXZ6_9FUNG</name>
<gene>
    <name evidence="2" type="ORF">BB560_007206</name>
</gene>
<dbReference type="EMBL" id="MBFS01003777">
    <property type="protein sequence ID" value="PVU84935.1"/>
    <property type="molecule type" value="Genomic_DNA"/>
</dbReference>
<feature type="signal peptide" evidence="1">
    <location>
        <begin position="1"/>
        <end position="19"/>
    </location>
</feature>
<sequence length="416" mass="43237">MLYRDIILFLALGLQTVFAARCENENSSRCVEPNGKSNKYIVCENGNEVEKTCEGAETCYGNGKTGTMCIDAVALKKRQSNSNSAFGGYEPLLNSFNSGLYGDANSFGKFVNNMRSMMLTDKNALGDVTGSISNGVQSTKSKIASNTKNVGAMLGSNNGIQNVISNAKNFQRSLNQNAAGYSYLVSDAATGAKTNPNNLSGLSSLLSNSYTAAASGVNPDTTIPSGDVNRALNNMNLAFNLFYPNTLGRLLRGSAAPNTIAPSIVASSGGDSNATANVFRSLVDKTANGQQFIAPFTTAGVQLSNSVTGYATPARVSNVFRKYRSVSSSSSNTVNALNGVANVAIASRGRYRAAIDNSNIAYSTDTSGVDCGCGNSDSFSGLLAILAVLTTSQLVAPSGGCCYPSGASVFARSLIV</sequence>
<evidence type="ECO:0000313" key="2">
    <source>
        <dbReference type="EMBL" id="PVU84935.1"/>
    </source>
</evidence>
<organism evidence="2 3">
    <name type="scientific">Smittium megazygosporum</name>
    <dbReference type="NCBI Taxonomy" id="133381"/>
    <lineage>
        <taxon>Eukaryota</taxon>
        <taxon>Fungi</taxon>
        <taxon>Fungi incertae sedis</taxon>
        <taxon>Zoopagomycota</taxon>
        <taxon>Kickxellomycotina</taxon>
        <taxon>Harpellomycetes</taxon>
        <taxon>Harpellales</taxon>
        <taxon>Legeriomycetaceae</taxon>
        <taxon>Smittium</taxon>
    </lineage>
</organism>
<keyword evidence="1" id="KW-0732">Signal</keyword>
<evidence type="ECO:0000256" key="1">
    <source>
        <dbReference type="SAM" id="SignalP"/>
    </source>
</evidence>
<protein>
    <submittedName>
        <fullName evidence="2">Uncharacterized protein</fullName>
    </submittedName>
</protein>
<accession>A0A2T9XXZ6</accession>
<evidence type="ECO:0000313" key="3">
    <source>
        <dbReference type="Proteomes" id="UP000245609"/>
    </source>
</evidence>
<comment type="caution">
    <text evidence="2">The sequence shown here is derived from an EMBL/GenBank/DDBJ whole genome shotgun (WGS) entry which is preliminary data.</text>
</comment>
<dbReference type="AlphaFoldDB" id="A0A2T9XXZ6"/>
<dbReference type="Proteomes" id="UP000245609">
    <property type="component" value="Unassembled WGS sequence"/>
</dbReference>